<keyword evidence="7" id="KW-1185">Reference proteome</keyword>
<accession>M5END5</accession>
<dbReference type="Proteomes" id="UP000186303">
    <property type="component" value="Chromosome 4"/>
</dbReference>
<keyword evidence="2" id="KW-0472">Membrane</keyword>
<proteinExistence type="predicted"/>
<dbReference type="CDD" id="cd12087">
    <property type="entry name" value="TM_EGFR-like"/>
    <property type="match status" value="1"/>
</dbReference>
<evidence type="ECO:0000256" key="1">
    <source>
        <dbReference type="SAM" id="MobiDB-lite"/>
    </source>
</evidence>
<gene>
    <name evidence="6" type="ORF">MSYG_2773</name>
</gene>
<feature type="compositionally biased region" description="Polar residues" evidence="1">
    <location>
        <begin position="804"/>
        <end position="849"/>
    </location>
</feature>
<evidence type="ECO:0000259" key="5">
    <source>
        <dbReference type="Pfam" id="PF09118"/>
    </source>
</evidence>
<reference evidence="7" key="1">
    <citation type="journal article" date="2017" name="Nucleic Acids Res.">
        <title>Proteogenomics produces comprehensive and highly accurate protein-coding gene annotation in a complete genome assembly of Malassezia sympodialis.</title>
        <authorList>
            <person name="Zhu Y."/>
            <person name="Engstroem P.G."/>
            <person name="Tellgren-Roth C."/>
            <person name="Baudo C.D."/>
            <person name="Kennell J.C."/>
            <person name="Sun S."/>
            <person name="Billmyre R.B."/>
            <person name="Schroeder M.S."/>
            <person name="Andersson A."/>
            <person name="Holm T."/>
            <person name="Sigurgeirsson B."/>
            <person name="Wu G."/>
            <person name="Sankaranarayanan S.R."/>
            <person name="Siddharthan R."/>
            <person name="Sanyal K."/>
            <person name="Lundeberg J."/>
            <person name="Nystedt B."/>
            <person name="Boekhout T."/>
            <person name="Dawson T.L. Jr."/>
            <person name="Heitman J."/>
            <person name="Scheynius A."/>
            <person name="Lehtioe J."/>
        </authorList>
    </citation>
    <scope>NUCLEOTIDE SEQUENCE [LARGE SCALE GENOMIC DNA]</scope>
    <source>
        <strain evidence="7">ATCC 42132</strain>
    </source>
</reference>
<feature type="region of interest" description="Disordered" evidence="1">
    <location>
        <begin position="719"/>
        <end position="757"/>
    </location>
</feature>
<dbReference type="InterPro" id="IPR015202">
    <property type="entry name" value="GO-like_E_set"/>
</dbReference>
<dbReference type="AlphaFoldDB" id="M5END5"/>
<dbReference type="OrthoDB" id="2019572at2759"/>
<feature type="region of interest" description="Disordered" evidence="1">
    <location>
        <begin position="640"/>
        <end position="678"/>
    </location>
</feature>
<evidence type="ECO:0000256" key="2">
    <source>
        <dbReference type="SAM" id="Phobius"/>
    </source>
</evidence>
<dbReference type="InterPro" id="IPR014756">
    <property type="entry name" value="Ig_E-set"/>
</dbReference>
<name>M5END5_MALS4</name>
<feature type="region of interest" description="Disordered" evidence="1">
    <location>
        <begin position="774"/>
        <end position="902"/>
    </location>
</feature>
<feature type="domain" description="Galactose oxidase-like Early set" evidence="5">
    <location>
        <begin position="520"/>
        <end position="631"/>
    </location>
</feature>
<dbReference type="CDD" id="cd02851">
    <property type="entry name" value="E_set_GO_C"/>
    <property type="match status" value="1"/>
</dbReference>
<keyword evidence="2" id="KW-1133">Transmembrane helix</keyword>
<dbReference type="Gene3D" id="2.60.40.10">
    <property type="entry name" value="Immunoglobulins"/>
    <property type="match status" value="1"/>
</dbReference>
<dbReference type="InterPro" id="IPR037293">
    <property type="entry name" value="Gal_Oxidase_central_sf"/>
</dbReference>
<protein>
    <submittedName>
        <fullName evidence="6">Uncharacterized protein</fullName>
    </submittedName>
</protein>
<dbReference type="Pfam" id="PF09118">
    <property type="entry name" value="GO-like_E_set"/>
    <property type="match status" value="1"/>
</dbReference>
<dbReference type="SUPFAM" id="SSF81296">
    <property type="entry name" value="E set domains"/>
    <property type="match status" value="1"/>
</dbReference>
<dbReference type="Pfam" id="PF07250">
    <property type="entry name" value="Glyoxal_oxid_N"/>
    <property type="match status" value="1"/>
</dbReference>
<dbReference type="VEuPathDB" id="FungiDB:MSYG_2773"/>
<dbReference type="EMBL" id="LT671824">
    <property type="protein sequence ID" value="SHO78428.1"/>
    <property type="molecule type" value="Genomic_DNA"/>
</dbReference>
<evidence type="ECO:0000256" key="3">
    <source>
        <dbReference type="SAM" id="SignalP"/>
    </source>
</evidence>
<keyword evidence="2" id="KW-0812">Transmembrane</keyword>
<dbReference type="OMA" id="PASTDCH"/>
<organism evidence="6 7">
    <name type="scientific">Malassezia sympodialis (strain ATCC 42132)</name>
    <name type="common">Atopic eczema-associated yeast</name>
    <dbReference type="NCBI Taxonomy" id="1230383"/>
    <lineage>
        <taxon>Eukaryota</taxon>
        <taxon>Fungi</taxon>
        <taxon>Dikarya</taxon>
        <taxon>Basidiomycota</taxon>
        <taxon>Ustilaginomycotina</taxon>
        <taxon>Malasseziomycetes</taxon>
        <taxon>Malasseziales</taxon>
        <taxon>Malasseziaceae</taxon>
        <taxon>Malassezia</taxon>
    </lineage>
</organism>
<dbReference type="InterPro" id="IPR013783">
    <property type="entry name" value="Ig-like_fold"/>
</dbReference>
<dbReference type="PANTHER" id="PTHR32208:SF21">
    <property type="entry name" value="LOW QUALITY PROTEIN: ALDEHYDE OXIDASE GLOX-LIKE"/>
    <property type="match status" value="1"/>
</dbReference>
<evidence type="ECO:0000313" key="6">
    <source>
        <dbReference type="EMBL" id="SHO78428.1"/>
    </source>
</evidence>
<dbReference type="STRING" id="1230383.M5END5"/>
<dbReference type="Gene3D" id="2.130.10.80">
    <property type="entry name" value="Galactose oxidase/kelch, beta-propeller"/>
    <property type="match status" value="1"/>
</dbReference>
<dbReference type="PANTHER" id="PTHR32208">
    <property type="entry name" value="SECRETED PROTEIN-RELATED"/>
    <property type="match status" value="1"/>
</dbReference>
<dbReference type="RefSeq" id="XP_018740444.1">
    <property type="nucleotide sequence ID" value="XM_018883712.1"/>
</dbReference>
<evidence type="ECO:0000313" key="7">
    <source>
        <dbReference type="Proteomes" id="UP000186303"/>
    </source>
</evidence>
<dbReference type="InterPro" id="IPR011043">
    <property type="entry name" value="Gal_Oxase/kelch_b-propeller"/>
</dbReference>
<feature type="domain" description="Glyoxal oxidase N-terminal" evidence="4">
    <location>
        <begin position="225"/>
        <end position="489"/>
    </location>
</feature>
<dbReference type="KEGG" id="msym:MSY001_1886"/>
<dbReference type="InterPro" id="IPR009880">
    <property type="entry name" value="Glyoxal_oxidase_N"/>
</dbReference>
<keyword evidence="3" id="KW-0732">Signal</keyword>
<dbReference type="SUPFAM" id="SSF50965">
    <property type="entry name" value="Galactose oxidase, central domain"/>
    <property type="match status" value="1"/>
</dbReference>
<feature type="signal peptide" evidence="3">
    <location>
        <begin position="1"/>
        <end position="22"/>
    </location>
</feature>
<dbReference type="HOGENOM" id="CLU_009630_3_0_1"/>
<feature type="chain" id="PRO_5015096561" evidence="3">
    <location>
        <begin position="23"/>
        <end position="902"/>
    </location>
</feature>
<sequence length="902" mass="98358">MLILPYVAAIWAVLSCSGLVSADGGKAKNQYEVVVKDTLASAMMLGLANENTAFIFDKVEGNFQKTMSGKPTWASLVDLNTFEVRGIDAQTNPFCAAGMTLGNGSYIVVGGNSAISYGGQGTNLPNGSVATGPVAPYQDFDGRRVVRIMEPNEDASQLNWVDQYNSPNQMDSPRWYPGIEGLADGSVVIIGGATNGGFINRNTPNVDPAYATSSSNPTPGVWDQGGANPSYEFWPPTGKPKPAISDFMVKTSGLNMYAHTYLMPSGKIFMQANYSTTLWDWSNDKYYDLPDMPGQITRVYPASGATAMKPLTPKNNYTPTILFCGGFHMTDDEWGNFTAPNINVYDREGSTDCSSITPESASGDMDKNVQYVKEEDLPEPRSMGQFIQLPNGKMVIVNGASRGLAGYGNTTWNKVKDKGGNTVYLEGMSQSPTLRPVVYDPEKPQGQRLEYDGFGHSDYPRLYHSSAILAPDGSVLVAGSNPHMDVAILPPNDQLDTKYEAFNTTYVMERWYPEYYFEERPVPQNLPKVIGYGGDPFNITVPAKYMNPNNNANDMANNTRIFVIRPGFSTHAYNFGQRSLELENTFSVQNDGSVEFMVNPMPTNMNLFVPGPALLFVTVNGVPSHGKLIMIGKQNPGLVPFNLKPGPEPKPLPKPQLNSKYSKPAPQLGMSSKSGDDDDGLSGGAIAGIVIGILVALAIIAAILFFVWRHNRQKQTMAQYSTIGRPQAPASSGSFNQESATTNPRYGTSSAGWSQTDMSQQPMMMRNDSQMSFTDETLGPAFSDVNHARSLDNQTPNGMAMNPEPSSQTVLHQNSNPFMQESYSDHNYTSPSSLAQTSQLAPPLTSSTVMAPAGSRQPYMVPQPTTHWNDIPTRPQMMGPREMPQSNLQQHITANQANQPRY</sequence>
<feature type="transmembrane region" description="Helical" evidence="2">
    <location>
        <begin position="681"/>
        <end position="708"/>
    </location>
</feature>
<feature type="compositionally biased region" description="Polar residues" evidence="1">
    <location>
        <begin position="884"/>
        <end position="902"/>
    </location>
</feature>
<evidence type="ECO:0000259" key="4">
    <source>
        <dbReference type="Pfam" id="PF07250"/>
    </source>
</evidence>